<evidence type="ECO:0000256" key="6">
    <source>
        <dbReference type="ARBA" id="ARBA00023170"/>
    </source>
</evidence>
<evidence type="ECO:0000256" key="1">
    <source>
        <dbReference type="ARBA" id="ARBA00022543"/>
    </source>
</evidence>
<dbReference type="SUPFAM" id="SSF55785">
    <property type="entry name" value="PYP-like sensor domain (PAS domain)"/>
    <property type="match status" value="2"/>
</dbReference>
<sequence>MAANGGYLIGSSTSTNRKSMSRESRRASLCLDESLAGALEKHEYSFVITDPRQPDHPIVYASDGFLKLSEYERDEVVGRNCRFLQGPETDRRTVMEIRDAIREVRPCQVSIVNYTKSGKLFWNLFHLAPIFSPDDGRVVNFVGVQTMLKDLSPDLAREVGRAAEQTGAASREGEAEESGRVKGEAKGEQPAEKREGAKRTGALPAVGEVPGALHDGQGTRDFAGGAAAPEAEADVDQPPPLGEEIRYLSAAAVSAVSKELQGTLGSSAGRSVVKEVLRDRRTVSARGRLEGAAAAAEEEAAARGGGGGGGVCSSLMLHLIRIQQSFVLADPNLPDMPIVHASDLFLELSGYPAEEVLGRNCRFLQGSGTDPAAVKELREAVKAEKPCTVRLLNYRKCGTPFWNSLHISPVRCHDGKVAFFCGVQLDVSAAEATSPRPPSGPSLSTSGSGARGSMSGRLKQLGAVGAVRVAVRSLQGAGLRRSAFSDDSDRLLAAASS</sequence>
<keyword evidence="4" id="KW-0288">FMN</keyword>
<keyword evidence="5" id="KW-0157">Chromophore</keyword>
<dbReference type="GO" id="GO:0009637">
    <property type="term" value="P:response to blue light"/>
    <property type="evidence" value="ECO:0007669"/>
    <property type="project" value="UniProtKB-ARBA"/>
</dbReference>
<reference evidence="9" key="1">
    <citation type="journal article" date="2016" name="Proc. Natl. Acad. Sci. U.S.A.">
        <title>Functional and topological diversity of LOV domain photoreceptors.</title>
        <authorList>
            <person name="Glantz S.T."/>
            <person name="Carpenter E.J."/>
            <person name="Melkonian M."/>
            <person name="Gardner K.H."/>
            <person name="Boyden E.S."/>
            <person name="Wong G.K."/>
            <person name="Chow B.Y."/>
        </authorList>
    </citation>
    <scope>NUCLEOTIDE SEQUENCE</scope>
    <source>
        <strain evidence="9">YLBK_2017972</strain>
    </source>
</reference>
<dbReference type="PANTHER" id="PTHR47429:SF2">
    <property type="entry name" value="PROTEIN TWIN LOV 1"/>
    <property type="match status" value="1"/>
</dbReference>
<protein>
    <submittedName>
        <fullName evidence="9">Putative LOV domain-containing protein</fullName>
    </submittedName>
</protein>
<dbReference type="InterPro" id="IPR000700">
    <property type="entry name" value="PAS-assoc_C"/>
</dbReference>
<evidence type="ECO:0000313" key="9">
    <source>
        <dbReference type="EMBL" id="AML79471.1"/>
    </source>
</evidence>
<dbReference type="SMART" id="SM00086">
    <property type="entry name" value="PAC"/>
    <property type="match status" value="2"/>
</dbReference>
<dbReference type="Pfam" id="PF13426">
    <property type="entry name" value="PAS_9"/>
    <property type="match status" value="2"/>
</dbReference>
<keyword evidence="3" id="KW-0285">Flavoprotein</keyword>
<dbReference type="GO" id="GO:0005634">
    <property type="term" value="C:nucleus"/>
    <property type="evidence" value="ECO:0007669"/>
    <property type="project" value="TreeGrafter"/>
</dbReference>
<dbReference type="CDD" id="cd00130">
    <property type="entry name" value="PAS"/>
    <property type="match status" value="2"/>
</dbReference>
<feature type="compositionally biased region" description="Basic and acidic residues" evidence="7">
    <location>
        <begin position="171"/>
        <end position="198"/>
    </location>
</feature>
<feature type="region of interest" description="Disordered" evidence="7">
    <location>
        <begin position="159"/>
        <end position="241"/>
    </location>
</feature>
<keyword evidence="6" id="KW-0675">Receptor</keyword>
<evidence type="ECO:0000256" key="7">
    <source>
        <dbReference type="SAM" id="MobiDB-lite"/>
    </source>
</evidence>
<evidence type="ECO:0000259" key="8">
    <source>
        <dbReference type="PROSITE" id="PS50113"/>
    </source>
</evidence>
<keyword evidence="2" id="KW-0716">Sensory transduction</keyword>
<feature type="region of interest" description="Disordered" evidence="7">
    <location>
        <begin position="431"/>
        <end position="455"/>
    </location>
</feature>
<feature type="region of interest" description="Disordered" evidence="7">
    <location>
        <begin position="1"/>
        <end position="23"/>
    </location>
</feature>
<dbReference type="EMBL" id="KU701953">
    <property type="protein sequence ID" value="AML79471.1"/>
    <property type="molecule type" value="mRNA"/>
</dbReference>
<feature type="domain" description="PAC" evidence="8">
    <location>
        <begin position="385"/>
        <end position="439"/>
    </location>
</feature>
<dbReference type="GO" id="GO:0009881">
    <property type="term" value="F:photoreceptor activity"/>
    <property type="evidence" value="ECO:0007669"/>
    <property type="project" value="UniProtKB-KW"/>
</dbReference>
<evidence type="ECO:0000256" key="4">
    <source>
        <dbReference type="ARBA" id="ARBA00022643"/>
    </source>
</evidence>
<organism evidence="9">
    <name type="scientific">Cylindrocystis brebissonii</name>
    <dbReference type="NCBI Taxonomy" id="102167"/>
    <lineage>
        <taxon>Eukaryota</taxon>
        <taxon>Viridiplantae</taxon>
        <taxon>Streptophyta</taxon>
        <taxon>Zygnematophyceae</taxon>
        <taxon>Zygnematophycidae</taxon>
        <taxon>Zygnematales</taxon>
        <taxon>Mesotaeniaceae</taxon>
        <taxon>Cylindrocystis</taxon>
    </lineage>
</organism>
<dbReference type="AlphaFoldDB" id="A0A126X458"/>
<evidence type="ECO:0000256" key="5">
    <source>
        <dbReference type="ARBA" id="ARBA00022991"/>
    </source>
</evidence>
<dbReference type="PANTHER" id="PTHR47429">
    <property type="entry name" value="PROTEIN TWIN LOV 1"/>
    <property type="match status" value="1"/>
</dbReference>
<keyword evidence="1" id="KW-0600">Photoreceptor protein</keyword>
<dbReference type="InterPro" id="IPR000014">
    <property type="entry name" value="PAS"/>
</dbReference>
<accession>A0A126X458</accession>
<dbReference type="NCBIfam" id="TIGR00229">
    <property type="entry name" value="sensory_box"/>
    <property type="match status" value="2"/>
</dbReference>
<name>A0A126X458_9VIRI</name>
<dbReference type="PROSITE" id="PS50113">
    <property type="entry name" value="PAC"/>
    <property type="match status" value="1"/>
</dbReference>
<proteinExistence type="evidence at transcript level"/>
<dbReference type="InterPro" id="IPR035965">
    <property type="entry name" value="PAS-like_dom_sf"/>
</dbReference>
<evidence type="ECO:0000256" key="2">
    <source>
        <dbReference type="ARBA" id="ARBA00022606"/>
    </source>
</evidence>
<feature type="compositionally biased region" description="Low complexity" evidence="7">
    <location>
        <begin position="441"/>
        <end position="455"/>
    </location>
</feature>
<dbReference type="InterPro" id="IPR001610">
    <property type="entry name" value="PAC"/>
</dbReference>
<dbReference type="Gene3D" id="3.30.450.20">
    <property type="entry name" value="PAS domain"/>
    <property type="match status" value="2"/>
</dbReference>
<evidence type="ECO:0000256" key="3">
    <source>
        <dbReference type="ARBA" id="ARBA00022630"/>
    </source>
</evidence>